<comment type="caution">
    <text evidence="1">The sequence shown here is derived from an EMBL/GenBank/DDBJ whole genome shotgun (WGS) entry which is preliminary data.</text>
</comment>
<evidence type="ECO:0000313" key="2">
    <source>
        <dbReference type="Proteomes" id="UP001177021"/>
    </source>
</evidence>
<sequence>MEEFVFPTVTTIIIYVLTIILAVIPWHLLNKLWLKPKRFEKLLIAQGLQGDPYKLSLLMDNSKQIYMMKLQQEAKSKSIGLSKESAPSIFSPLHQTVHKYGRNSFLWAGTTPTVIITDPEHIKQVFNKIEDFPKPKLTSLGKYLSNGLVTYEGEKWAKHRKIVNPAFHIEKLKGMLPAFFHSCNEMISKWKGLLSPDGTCEIDVWPFLQNLTCDAISRTAFGSSYEEGTKIFELLKKQGNLVMTAGHTNIPLWRLLPTTAKMKMKEFEREIHDLLEGIITKRENALKNGETTNDDLLGILLQSNLAEKQGNGNSRSIGMTTQEVMDECKLFYLAGQETTSSLLVWTMVLLGRYPEWQARARQEVLQVFENQNPNFEGLSQLKIVTMILYEVLRLYPPVLYFNRALRKDLTVGNLLLPSGTQVSLPIILIHQDNDIWGDDAKEFKPERFAEGIAKATKGQVCYFPFGWGPRICVGQNFALLEAKIAISLLLMNFSFELSPNYAHVPSMMLTLKPKNGANIILHKL</sequence>
<organism evidence="1 2">
    <name type="scientific">Trifolium pratense</name>
    <name type="common">Red clover</name>
    <dbReference type="NCBI Taxonomy" id="57577"/>
    <lineage>
        <taxon>Eukaryota</taxon>
        <taxon>Viridiplantae</taxon>
        <taxon>Streptophyta</taxon>
        <taxon>Embryophyta</taxon>
        <taxon>Tracheophyta</taxon>
        <taxon>Spermatophyta</taxon>
        <taxon>Magnoliopsida</taxon>
        <taxon>eudicotyledons</taxon>
        <taxon>Gunneridae</taxon>
        <taxon>Pentapetalae</taxon>
        <taxon>rosids</taxon>
        <taxon>fabids</taxon>
        <taxon>Fabales</taxon>
        <taxon>Fabaceae</taxon>
        <taxon>Papilionoideae</taxon>
        <taxon>50 kb inversion clade</taxon>
        <taxon>NPAAA clade</taxon>
        <taxon>Hologalegina</taxon>
        <taxon>IRL clade</taxon>
        <taxon>Trifolieae</taxon>
        <taxon>Trifolium</taxon>
    </lineage>
</organism>
<name>A0ACB0KLK7_TRIPR</name>
<keyword evidence="2" id="KW-1185">Reference proteome</keyword>
<gene>
    <name evidence="1" type="ORF">MILVUS5_LOCUS23867</name>
</gene>
<accession>A0ACB0KLK7</accession>
<protein>
    <submittedName>
        <fullName evidence="1">Uncharacterized protein</fullName>
    </submittedName>
</protein>
<evidence type="ECO:0000313" key="1">
    <source>
        <dbReference type="EMBL" id="CAJ2657256.1"/>
    </source>
</evidence>
<dbReference type="Proteomes" id="UP001177021">
    <property type="component" value="Unassembled WGS sequence"/>
</dbReference>
<proteinExistence type="predicted"/>
<reference evidence="1" key="1">
    <citation type="submission" date="2023-10" db="EMBL/GenBank/DDBJ databases">
        <authorList>
            <person name="Rodriguez Cubillos JULIANA M."/>
            <person name="De Vega J."/>
        </authorList>
    </citation>
    <scope>NUCLEOTIDE SEQUENCE</scope>
</reference>
<dbReference type="EMBL" id="CASHSV030000311">
    <property type="protein sequence ID" value="CAJ2657256.1"/>
    <property type="molecule type" value="Genomic_DNA"/>
</dbReference>